<evidence type="ECO:0000256" key="6">
    <source>
        <dbReference type="ARBA" id="ARBA00023136"/>
    </source>
</evidence>
<evidence type="ECO:0000256" key="4">
    <source>
        <dbReference type="ARBA" id="ARBA00022692"/>
    </source>
</evidence>
<proteinExistence type="inferred from homology"/>
<evidence type="ECO:0000256" key="7">
    <source>
        <dbReference type="SAM" id="Phobius"/>
    </source>
</evidence>
<gene>
    <name evidence="9" type="ordered locus">A2cp1_4079</name>
</gene>
<dbReference type="EMBL" id="CP001359">
    <property type="protein sequence ID" value="ACL67397.1"/>
    <property type="molecule type" value="Genomic_DNA"/>
</dbReference>
<dbReference type="Pfam" id="PF02687">
    <property type="entry name" value="FtsX"/>
    <property type="match status" value="1"/>
</dbReference>
<feature type="transmembrane region" description="Helical" evidence="7">
    <location>
        <begin position="296"/>
        <end position="321"/>
    </location>
</feature>
<keyword evidence="3" id="KW-1003">Cell membrane</keyword>
<dbReference type="Proteomes" id="UP000007089">
    <property type="component" value="Chromosome"/>
</dbReference>
<dbReference type="InterPro" id="IPR051447">
    <property type="entry name" value="Lipoprotein-release_system"/>
</dbReference>
<evidence type="ECO:0000256" key="3">
    <source>
        <dbReference type="ARBA" id="ARBA00022475"/>
    </source>
</evidence>
<feature type="transmembrane region" description="Helical" evidence="7">
    <location>
        <begin position="341"/>
        <end position="374"/>
    </location>
</feature>
<dbReference type="PANTHER" id="PTHR30489">
    <property type="entry name" value="LIPOPROTEIN-RELEASING SYSTEM TRANSMEMBRANE PROTEIN LOLE"/>
    <property type="match status" value="1"/>
</dbReference>
<reference evidence="9" key="1">
    <citation type="submission" date="2009-01" db="EMBL/GenBank/DDBJ databases">
        <title>Complete sequence of Anaeromyxobacter dehalogenans 2CP-1.</title>
        <authorList>
            <consortium name="US DOE Joint Genome Institute"/>
            <person name="Lucas S."/>
            <person name="Copeland A."/>
            <person name="Lapidus A."/>
            <person name="Glavina del Rio T."/>
            <person name="Dalin E."/>
            <person name="Tice H."/>
            <person name="Bruce D."/>
            <person name="Goodwin L."/>
            <person name="Pitluck S."/>
            <person name="Saunders E."/>
            <person name="Brettin T."/>
            <person name="Detter J.C."/>
            <person name="Han C."/>
            <person name="Larimer F."/>
            <person name="Land M."/>
            <person name="Hauser L."/>
            <person name="Kyrpides N."/>
            <person name="Ovchinnikova G."/>
            <person name="Beliaev A.S."/>
            <person name="Richardson P."/>
        </authorList>
    </citation>
    <scope>NUCLEOTIDE SEQUENCE</scope>
    <source>
        <strain evidence="9">2CP-1</strain>
    </source>
</reference>
<protein>
    <recommendedName>
        <fullName evidence="8">ABC3 transporter permease C-terminal domain-containing protein</fullName>
    </recommendedName>
</protein>
<dbReference type="KEGG" id="acp:A2cp1_4079"/>
<feature type="domain" description="ABC3 transporter permease C-terminal" evidence="8">
    <location>
        <begin position="300"/>
        <end position="425"/>
    </location>
</feature>
<dbReference type="GO" id="GO:0098797">
    <property type="term" value="C:plasma membrane protein complex"/>
    <property type="evidence" value="ECO:0007669"/>
    <property type="project" value="TreeGrafter"/>
</dbReference>
<keyword evidence="6 7" id="KW-0472">Membrane</keyword>
<dbReference type="HOGENOM" id="CLU_000604_8_6_7"/>
<accession>B8J9K9</accession>
<dbReference type="PANTHER" id="PTHR30489:SF0">
    <property type="entry name" value="LIPOPROTEIN-RELEASING SYSTEM TRANSMEMBRANE PROTEIN LOLE"/>
    <property type="match status" value="1"/>
</dbReference>
<comment type="subcellular location">
    <subcellularLocation>
        <location evidence="1">Cell membrane</location>
        <topology evidence="1">Multi-pass membrane protein</topology>
    </subcellularLocation>
</comment>
<evidence type="ECO:0000313" key="9">
    <source>
        <dbReference type="EMBL" id="ACL67397.1"/>
    </source>
</evidence>
<dbReference type="InterPro" id="IPR003838">
    <property type="entry name" value="ABC3_permease_C"/>
</dbReference>
<keyword evidence="10" id="KW-1185">Reference proteome</keyword>
<keyword evidence="4 7" id="KW-0812">Transmembrane</keyword>
<evidence type="ECO:0000256" key="5">
    <source>
        <dbReference type="ARBA" id="ARBA00022989"/>
    </source>
</evidence>
<evidence type="ECO:0000313" key="10">
    <source>
        <dbReference type="Proteomes" id="UP000007089"/>
    </source>
</evidence>
<dbReference type="GO" id="GO:0044874">
    <property type="term" value="P:lipoprotein localization to outer membrane"/>
    <property type="evidence" value="ECO:0007669"/>
    <property type="project" value="TreeGrafter"/>
</dbReference>
<organism evidence="9 10">
    <name type="scientific">Anaeromyxobacter dehalogenans (strain ATCC BAA-258 / DSM 21875 / 2CP-1)</name>
    <dbReference type="NCBI Taxonomy" id="455488"/>
    <lineage>
        <taxon>Bacteria</taxon>
        <taxon>Pseudomonadati</taxon>
        <taxon>Myxococcota</taxon>
        <taxon>Myxococcia</taxon>
        <taxon>Myxococcales</taxon>
        <taxon>Cystobacterineae</taxon>
        <taxon>Anaeromyxobacteraceae</taxon>
        <taxon>Anaeromyxobacter</taxon>
    </lineage>
</organism>
<evidence type="ECO:0000256" key="1">
    <source>
        <dbReference type="ARBA" id="ARBA00004651"/>
    </source>
</evidence>
<keyword evidence="5 7" id="KW-1133">Transmembrane helix</keyword>
<dbReference type="RefSeq" id="WP_015935122.1">
    <property type="nucleotide sequence ID" value="NC_011891.1"/>
</dbReference>
<evidence type="ECO:0000256" key="2">
    <source>
        <dbReference type="ARBA" id="ARBA00005236"/>
    </source>
</evidence>
<feature type="transmembrane region" description="Helical" evidence="7">
    <location>
        <begin position="394"/>
        <end position="417"/>
    </location>
</feature>
<name>B8J9K9_ANAD2</name>
<feature type="transmembrane region" description="Helical" evidence="7">
    <location>
        <begin position="21"/>
        <end position="40"/>
    </location>
</feature>
<dbReference type="AlphaFoldDB" id="B8J9K9"/>
<evidence type="ECO:0000259" key="8">
    <source>
        <dbReference type="Pfam" id="PF02687"/>
    </source>
</evidence>
<sequence>MIGVDLQIAARNLTRHTRRNLFLGGALAAVTALLVLLSSLTGGVERAMMVSATTLLTGHVNVGGFFKITSGSAAPIVSEYPRALDTVRALVPEIDYVAVRGRGWAKAVSESSSMDLVLGGVDVAQERGFAKVIRPVEGRLEDLAQPDTVLLFQGQADRLKVKVGDVVTLSAPTTRGVNNTADVRVAVIARNVGLLSAFSAFIQGDTLRRLYGLAPTATGALHLYLKDPADAPAVASRLRAALAEAGWRVMEPESQPYWIKLMQKVPSEDWTGQKLDVTTWEDEMGQFKQFILGLRALTALLVFVLMVVVVIGILNTLAIAIRERTREIGTLRAIGMQRRKVLWLFVLETALLGLTGAAAGAAVAAGIALLLNLAGIGVPEGMQLFLMQEKLSFLLQPGAILADVLFLAGVTVVAALLPARRAARLRPVTAMHHIG</sequence>
<comment type="similarity">
    <text evidence="2">Belongs to the ABC-4 integral membrane protein family. LolC/E subfamily.</text>
</comment>